<dbReference type="InterPro" id="IPR016064">
    <property type="entry name" value="NAD/diacylglycerol_kinase_sf"/>
</dbReference>
<organism evidence="1">
    <name type="scientific">marine sediment metagenome</name>
    <dbReference type="NCBI Taxonomy" id="412755"/>
    <lineage>
        <taxon>unclassified sequences</taxon>
        <taxon>metagenomes</taxon>
        <taxon>ecological metagenomes</taxon>
    </lineage>
</organism>
<reference evidence="1" key="1">
    <citation type="journal article" date="2015" name="Nature">
        <title>Complex archaea that bridge the gap between prokaryotes and eukaryotes.</title>
        <authorList>
            <person name="Spang A."/>
            <person name="Saw J.H."/>
            <person name="Jorgensen S.L."/>
            <person name="Zaremba-Niedzwiedzka K."/>
            <person name="Martijn J."/>
            <person name="Lind A.E."/>
            <person name="van Eijk R."/>
            <person name="Schleper C."/>
            <person name="Guy L."/>
            <person name="Ettema T.J."/>
        </authorList>
    </citation>
    <scope>NUCLEOTIDE SEQUENCE</scope>
</reference>
<dbReference type="PANTHER" id="PTHR40697:SF2">
    <property type="entry name" value="ATP-NAD KINASE-RELATED"/>
    <property type="match status" value="1"/>
</dbReference>
<dbReference type="Pfam" id="PF01513">
    <property type="entry name" value="NAD_kinase"/>
    <property type="match status" value="1"/>
</dbReference>
<dbReference type="InterPro" id="IPR002504">
    <property type="entry name" value="NADK"/>
</dbReference>
<dbReference type="AlphaFoldDB" id="A0A0F9DNB4"/>
<dbReference type="EMBL" id="LAZR01040857">
    <property type="protein sequence ID" value="KKL13428.1"/>
    <property type="molecule type" value="Genomic_DNA"/>
</dbReference>
<dbReference type="SUPFAM" id="SSF111331">
    <property type="entry name" value="NAD kinase/diacylglycerol kinase-like"/>
    <property type="match status" value="1"/>
</dbReference>
<dbReference type="InterPro" id="IPR039065">
    <property type="entry name" value="AcoX-like"/>
</dbReference>
<evidence type="ECO:0000313" key="1">
    <source>
        <dbReference type="EMBL" id="KKL13428.1"/>
    </source>
</evidence>
<dbReference type="PANTHER" id="PTHR40697">
    <property type="entry name" value="ACETOIN CATABOLISM PROTEIN X"/>
    <property type="match status" value="1"/>
</dbReference>
<feature type="non-terminal residue" evidence="1">
    <location>
        <position position="1"/>
    </location>
</feature>
<comment type="caution">
    <text evidence="1">The sequence shown here is derived from an EMBL/GenBank/DDBJ whole genome shotgun (WGS) entry which is preliminary data.</text>
</comment>
<dbReference type="Pfam" id="PF20143">
    <property type="entry name" value="NAD_kinase_C"/>
    <property type="match status" value="1"/>
</dbReference>
<proteinExistence type="predicted"/>
<dbReference type="GO" id="GO:0006741">
    <property type="term" value="P:NADP+ biosynthetic process"/>
    <property type="evidence" value="ECO:0007669"/>
    <property type="project" value="InterPro"/>
</dbReference>
<dbReference type="GO" id="GO:0003951">
    <property type="term" value="F:NAD+ kinase activity"/>
    <property type="evidence" value="ECO:0007669"/>
    <property type="project" value="InterPro"/>
</dbReference>
<name>A0A0F9DNB4_9ZZZZ</name>
<sequence>VSEGVNSGAINPGAVALVTYPGPMGEDVARHCGFNPEVIGDIDPDVTTPEDTELAAKTMSEMGLDMILFVGGDGTARNICDAIPESQPVLGIPAGVKMHSGVYAITPEAAGELVCRLVNGELVDIRQQEVRDIDEDAFRQGKVSTRYYGDLLVPEEGRFMQQVKSGGREVEELVLQDIAGTLIEEMDDDDLYIVGPGSTTRGLMEELGLENTLLGVDLVRNRQVLALDVTGSDIEQAVAAAYGKVKIVITPIGGQGHLLGRGNHQLTPSVIRQVGRDNLVVIATKTKITALNGRPLLVDSNDPALDKALAGYIPVITGYRDRILYPIS</sequence>
<protein>
    <recommendedName>
        <fullName evidence="2">ATP-NAD kinase</fullName>
    </recommendedName>
</protein>
<gene>
    <name evidence="1" type="ORF">LCGC14_2525850</name>
</gene>
<accession>A0A0F9DNB4</accession>
<dbReference type="InterPro" id="IPR011386">
    <property type="entry name" value="Put_ATP-NAD_kin"/>
</dbReference>
<dbReference type="PIRSF" id="PIRSF016907">
    <property type="entry name" value="Kin_ATP-NAD"/>
    <property type="match status" value="1"/>
</dbReference>
<evidence type="ECO:0008006" key="2">
    <source>
        <dbReference type="Google" id="ProtNLM"/>
    </source>
</evidence>